<proteinExistence type="predicted"/>
<reference evidence="1 2" key="1">
    <citation type="journal article" date="2019" name="PLoS Biol.">
        <title>Sex chromosomes control vertical transmission of feminizing Wolbachia symbionts in an isopod.</title>
        <authorList>
            <person name="Becking T."/>
            <person name="Chebbi M.A."/>
            <person name="Giraud I."/>
            <person name="Moumen B."/>
            <person name="Laverre T."/>
            <person name="Caubet Y."/>
            <person name="Peccoud J."/>
            <person name="Gilbert C."/>
            <person name="Cordaux R."/>
        </authorList>
    </citation>
    <scope>NUCLEOTIDE SEQUENCE [LARGE SCALE GENOMIC DNA]</scope>
    <source>
        <strain evidence="1">ANa2</strain>
        <tissue evidence="1">Whole body excluding digestive tract and cuticle</tissue>
    </source>
</reference>
<dbReference type="Proteomes" id="UP000326759">
    <property type="component" value="Unassembled WGS sequence"/>
</dbReference>
<sequence>MRRVDETTNRRNKILFSYKREGERVEKITSSKYNFWKLTRNSTALKFLPFQISMHHILDILIGMNHPIILTSHDHFLQIIINITIKQFRVRGRLRQRMEIEIKHIKYSQGLLLLWEY</sequence>
<evidence type="ECO:0000313" key="1">
    <source>
        <dbReference type="EMBL" id="KAB7500936.1"/>
    </source>
</evidence>
<dbReference type="AlphaFoldDB" id="A0A5N5T3A3"/>
<gene>
    <name evidence="1" type="ORF">Anas_13813</name>
</gene>
<evidence type="ECO:0000313" key="2">
    <source>
        <dbReference type="Proteomes" id="UP000326759"/>
    </source>
</evidence>
<name>A0A5N5T3A3_9CRUS</name>
<accession>A0A5N5T3A3</accession>
<dbReference type="EMBL" id="SEYY01012186">
    <property type="protein sequence ID" value="KAB7500936.1"/>
    <property type="molecule type" value="Genomic_DNA"/>
</dbReference>
<comment type="caution">
    <text evidence="1">The sequence shown here is derived from an EMBL/GenBank/DDBJ whole genome shotgun (WGS) entry which is preliminary data.</text>
</comment>
<keyword evidence="2" id="KW-1185">Reference proteome</keyword>
<organism evidence="1 2">
    <name type="scientific">Armadillidium nasatum</name>
    <dbReference type="NCBI Taxonomy" id="96803"/>
    <lineage>
        <taxon>Eukaryota</taxon>
        <taxon>Metazoa</taxon>
        <taxon>Ecdysozoa</taxon>
        <taxon>Arthropoda</taxon>
        <taxon>Crustacea</taxon>
        <taxon>Multicrustacea</taxon>
        <taxon>Malacostraca</taxon>
        <taxon>Eumalacostraca</taxon>
        <taxon>Peracarida</taxon>
        <taxon>Isopoda</taxon>
        <taxon>Oniscidea</taxon>
        <taxon>Crinocheta</taxon>
        <taxon>Armadillidiidae</taxon>
        <taxon>Armadillidium</taxon>
    </lineage>
</organism>
<protein>
    <submittedName>
        <fullName evidence="1">Uncharacterized protein</fullName>
    </submittedName>
</protein>